<dbReference type="EMBL" id="CAUOFW020005753">
    <property type="protein sequence ID" value="CAK9171480.1"/>
    <property type="molecule type" value="Genomic_DNA"/>
</dbReference>
<feature type="region of interest" description="Disordered" evidence="3">
    <location>
        <begin position="304"/>
        <end position="330"/>
    </location>
</feature>
<dbReference type="SMART" id="SM01199">
    <property type="entry name" value="FDF"/>
    <property type="match status" value="1"/>
</dbReference>
<evidence type="ECO:0000313" key="8">
    <source>
        <dbReference type="Proteomes" id="UP001642360"/>
    </source>
</evidence>
<feature type="compositionally biased region" description="Pro residues" evidence="3">
    <location>
        <begin position="25"/>
        <end position="37"/>
    </location>
</feature>
<evidence type="ECO:0000256" key="2">
    <source>
        <dbReference type="PROSITE-ProRule" id="PRU00869"/>
    </source>
</evidence>
<reference evidence="7 8" key="1">
    <citation type="submission" date="2024-02" db="EMBL/GenBank/DDBJ databases">
        <authorList>
            <person name="Vignale AGUSTIN F."/>
            <person name="Sosa J E."/>
            <person name="Modenutti C."/>
        </authorList>
    </citation>
    <scope>NUCLEOTIDE SEQUENCE [LARGE SCALE GENOMIC DNA]</scope>
</reference>
<dbReference type="PROSITE" id="PS51536">
    <property type="entry name" value="TFG"/>
    <property type="match status" value="1"/>
</dbReference>
<name>A0ABC8TPU2_9AQUA</name>
<dbReference type="PROSITE" id="PS51512">
    <property type="entry name" value="DFDF"/>
    <property type="match status" value="1"/>
</dbReference>
<dbReference type="Proteomes" id="UP001642360">
    <property type="component" value="Unassembled WGS sequence"/>
</dbReference>
<proteinExistence type="predicted"/>
<dbReference type="PANTHER" id="PTHR13586:SF0">
    <property type="entry name" value="TRAILER HITCH, ISOFORM H"/>
    <property type="match status" value="1"/>
</dbReference>
<accession>A0ABC8TPU2</accession>
<gene>
    <name evidence="7" type="ORF">ILEXP_LOCUS41049</name>
</gene>
<feature type="compositionally biased region" description="Polar residues" evidence="3">
    <location>
        <begin position="219"/>
        <end position="246"/>
    </location>
</feature>
<sequence length="427" mass="46321">MPMYWQGFYGPPNGLPQLHQQSLLRPPPGLTMPPSMQPPMQFSGFNASLPIGPPSLPGSNLPEYSSPLVPISTSSLNLTTSSLPPSTLPSTLPPVPPGMLSSEKLPSMIPNKAPISAIPTAALSVSLQPLSPLTTPILDVNAIGPPISNKPSAVPGPPLPYQDHVAAYIHCCRDIQFNPSRDSHPFTCNPRSTAEVWTCCSCFVPVFTNGSQRRGGGSSITNSIIRADSTSCRRSSAPNTANTANSRVPKPNGAHFQTHYNHRGRGSGRGRGTGISRPLTKFTEEFDFMAMNEKFNKDEVWGHLGKSSKSQSKDKEGDGQGSDDDDDSQYEDDAELLKFEIKPVYNKDDFFDSLSCTALDNDPNNGRTRFSEQLKIDTETFGEFSRYRGGRGGRGPVRGGRFRGSYYGRGYGYVNRGRGRGFSNRGS</sequence>
<dbReference type="Pfam" id="PF09532">
    <property type="entry name" value="FDF"/>
    <property type="match status" value="1"/>
</dbReference>
<dbReference type="InterPro" id="IPR025761">
    <property type="entry name" value="FFD_box"/>
</dbReference>
<dbReference type="PANTHER" id="PTHR13586">
    <property type="entry name" value="SCD6 PROTEIN-RELATED"/>
    <property type="match status" value="1"/>
</dbReference>
<dbReference type="InterPro" id="IPR019050">
    <property type="entry name" value="FDF_dom"/>
</dbReference>
<evidence type="ECO:0000259" key="5">
    <source>
        <dbReference type="PROSITE" id="PS51513"/>
    </source>
</evidence>
<dbReference type="InterPro" id="IPR025762">
    <property type="entry name" value="DFDF"/>
</dbReference>
<keyword evidence="8" id="KW-1185">Reference proteome</keyword>
<feature type="region of interest" description="Disordered" evidence="3">
    <location>
        <begin position="16"/>
        <end position="58"/>
    </location>
</feature>
<feature type="short sequence motif" description="FFD box" evidence="1">
    <location>
        <begin position="343"/>
        <end position="358"/>
    </location>
</feature>
<protein>
    <recommendedName>
        <fullName evidence="9">Protein decapping 5</fullName>
    </recommendedName>
</protein>
<dbReference type="AlphaFoldDB" id="A0ABC8TPU2"/>
<feature type="compositionally biased region" description="Acidic residues" evidence="3">
    <location>
        <begin position="321"/>
        <end position="330"/>
    </location>
</feature>
<evidence type="ECO:0000256" key="1">
    <source>
        <dbReference type="PROSITE-ProRule" id="PRU00846"/>
    </source>
</evidence>
<feature type="region of interest" description="Disordered" evidence="3">
    <location>
        <begin position="212"/>
        <end position="277"/>
    </location>
</feature>
<feature type="domain" description="TFG box profile" evidence="6">
    <location>
        <begin position="365"/>
        <end position="385"/>
    </location>
</feature>
<feature type="domain" description="DFDF" evidence="4">
    <location>
        <begin position="274"/>
        <end position="310"/>
    </location>
</feature>
<feature type="domain" description="FFD box profile" evidence="5">
    <location>
        <begin position="343"/>
        <end position="358"/>
    </location>
</feature>
<evidence type="ECO:0000313" key="7">
    <source>
        <dbReference type="EMBL" id="CAK9171480.1"/>
    </source>
</evidence>
<dbReference type="InterPro" id="IPR025768">
    <property type="entry name" value="TFG_box"/>
</dbReference>
<organism evidence="7 8">
    <name type="scientific">Ilex paraguariensis</name>
    <name type="common">yerba mate</name>
    <dbReference type="NCBI Taxonomy" id="185542"/>
    <lineage>
        <taxon>Eukaryota</taxon>
        <taxon>Viridiplantae</taxon>
        <taxon>Streptophyta</taxon>
        <taxon>Embryophyta</taxon>
        <taxon>Tracheophyta</taxon>
        <taxon>Spermatophyta</taxon>
        <taxon>Magnoliopsida</taxon>
        <taxon>eudicotyledons</taxon>
        <taxon>Gunneridae</taxon>
        <taxon>Pentapetalae</taxon>
        <taxon>asterids</taxon>
        <taxon>campanulids</taxon>
        <taxon>Aquifoliales</taxon>
        <taxon>Aquifoliaceae</taxon>
        <taxon>Ilex</taxon>
    </lineage>
</organism>
<comment type="caution">
    <text evidence="7">The sequence shown here is derived from an EMBL/GenBank/DDBJ whole genome shotgun (WGS) entry which is preliminary data.</text>
</comment>
<dbReference type="PROSITE" id="PS51513">
    <property type="entry name" value="FFD"/>
    <property type="match status" value="1"/>
</dbReference>
<evidence type="ECO:0008006" key="9">
    <source>
        <dbReference type="Google" id="ProtNLM"/>
    </source>
</evidence>
<feature type="short sequence motif" description="TFG box" evidence="2">
    <location>
        <begin position="365"/>
        <end position="385"/>
    </location>
</feature>
<evidence type="ECO:0000259" key="4">
    <source>
        <dbReference type="PROSITE" id="PS51512"/>
    </source>
</evidence>
<evidence type="ECO:0000259" key="6">
    <source>
        <dbReference type="PROSITE" id="PS51536"/>
    </source>
</evidence>
<evidence type="ECO:0000256" key="3">
    <source>
        <dbReference type="SAM" id="MobiDB-lite"/>
    </source>
</evidence>